<sequence length="764" mass="88340">MQYADSGNLRQFLKNHLEKLNWDDKIKYAYQITEGIKYLHDKDIFHYNLNSKNILIHQEEAKIKLDIANNDSEISFIDPKLLEDDSYEYDKKSDIYSLGVLMWEISSGKPPFADGKVSENLLKNDLIGGHREEPVPDTPDEYLKLYNSCWDSEPNARPSINQVFNKLGKILYAQPKKIHETSELVSLIKDNRLTEIIDKKDLSKEKSGYTILEVTRKKTECLVVLKTIILNEAFIHELKMHKTLNSYLRIVPILGISLDESTNECLLITEYANGGNLRQYLKNQENLTWNNKIKLAYQITEGIKYLHDKDINHQSLYYKNIVIHKKEAKIILDIAKSTKSDYLNDNEMNPYLDPKFLEDDSYEYDKKSDIYSLGVLLWELSGGNPKAHSIDAPIPGTTNEYLNLYKSCCDSESNKRPSISQVFNKLEVMNKNLGAELINLIIEQKLVKLIDRSELTDIEKIDAGHFGIISRAIWKKTNNYVVCKKLNNDESISNKPIEAFLHELKMVRRLDFCQRIIRILGIILDESTKEYLFVMQYADSGNLREYLKNRFSTLSWDDKIKLAYQITDGIKFLQGENILHRDLHSKNIVIHQGEAKIIDLGIAKSIETQTNIHSGVMGMIAYIDPKRLEDYFYEYNDKSDIYSLGILMWELSSGRPPFSDKNISDSLLKTDLIGGRREEPVPDTPYEYLKLYKSCWDLEPNKRPSISQVFSKLVKLGKAMSIQDFQDINDDMQGIKDIQDIQDDNDNDTDAQGKKLLFIIIKII</sequence>
<feature type="domain" description="Protein kinase" evidence="1">
    <location>
        <begin position="161"/>
        <end position="429"/>
    </location>
</feature>
<dbReference type="GO" id="GO:0005524">
    <property type="term" value="F:ATP binding"/>
    <property type="evidence" value="ECO:0007669"/>
    <property type="project" value="UniProtKB-KW"/>
</dbReference>
<dbReference type="OrthoDB" id="2435576at2759"/>
<dbReference type="InterPro" id="IPR051681">
    <property type="entry name" value="Ser/Thr_Kinases-Pseudokinases"/>
</dbReference>
<dbReference type="InterPro" id="IPR001245">
    <property type="entry name" value="Ser-Thr/Tyr_kinase_cat_dom"/>
</dbReference>
<dbReference type="PRINTS" id="PR00109">
    <property type="entry name" value="TYRKINASE"/>
</dbReference>
<dbReference type="SUPFAM" id="SSF56112">
    <property type="entry name" value="Protein kinase-like (PK-like)"/>
    <property type="match status" value="3"/>
</dbReference>
<keyword evidence="3" id="KW-1185">Reference proteome</keyword>
<dbReference type="OMA" id="QDINDDM"/>
<evidence type="ECO:0000313" key="3">
    <source>
        <dbReference type="Proteomes" id="UP000022910"/>
    </source>
</evidence>
<evidence type="ECO:0000259" key="1">
    <source>
        <dbReference type="PROSITE" id="PS50011"/>
    </source>
</evidence>
<feature type="domain" description="Protein kinase" evidence="1">
    <location>
        <begin position="455"/>
        <end position="716"/>
    </location>
</feature>
<comment type="caution">
    <text evidence="2">The sequence shown here is derived from an EMBL/GenBank/DDBJ whole genome shotgun (WGS) entry which is preliminary data.</text>
</comment>
<gene>
    <name evidence="2" type="ORF">RirG_046620</name>
</gene>
<feature type="domain" description="Protein kinase" evidence="1">
    <location>
        <begin position="1"/>
        <end position="171"/>
    </location>
</feature>
<proteinExistence type="predicted"/>
<dbReference type="InterPro" id="IPR000719">
    <property type="entry name" value="Prot_kinase_dom"/>
</dbReference>
<accession>A0A015JZF0</accession>
<evidence type="ECO:0000313" key="2">
    <source>
        <dbReference type="EMBL" id="EXX74922.1"/>
    </source>
</evidence>
<reference evidence="2 3" key="1">
    <citation type="submission" date="2014-02" db="EMBL/GenBank/DDBJ databases">
        <title>Single nucleus genome sequencing reveals high similarity among nuclei of an endomycorrhizal fungus.</title>
        <authorList>
            <person name="Lin K."/>
            <person name="Geurts R."/>
            <person name="Zhang Z."/>
            <person name="Limpens E."/>
            <person name="Saunders D.G."/>
            <person name="Mu D."/>
            <person name="Pang E."/>
            <person name="Cao H."/>
            <person name="Cha H."/>
            <person name="Lin T."/>
            <person name="Zhou Q."/>
            <person name="Shang Y."/>
            <person name="Li Y."/>
            <person name="Ivanov S."/>
            <person name="Sharma T."/>
            <person name="Velzen R.V."/>
            <person name="Ruijter N.D."/>
            <person name="Aanen D.K."/>
            <person name="Win J."/>
            <person name="Kamoun S."/>
            <person name="Bisseling T."/>
            <person name="Huang S."/>
        </authorList>
    </citation>
    <scope>NUCLEOTIDE SEQUENCE [LARGE SCALE GENOMIC DNA]</scope>
    <source>
        <strain evidence="3">DAOM197198w</strain>
    </source>
</reference>
<dbReference type="HOGENOM" id="CLU_365295_0_0_1"/>
<dbReference type="Gene3D" id="1.10.510.10">
    <property type="entry name" value="Transferase(Phosphotransferase) domain 1"/>
    <property type="match status" value="3"/>
</dbReference>
<dbReference type="InterPro" id="IPR011009">
    <property type="entry name" value="Kinase-like_dom_sf"/>
</dbReference>
<dbReference type="GO" id="GO:0004674">
    <property type="term" value="F:protein serine/threonine kinase activity"/>
    <property type="evidence" value="ECO:0007669"/>
    <property type="project" value="TreeGrafter"/>
</dbReference>
<organism evidence="2 3">
    <name type="scientific">Rhizophagus irregularis (strain DAOM 197198w)</name>
    <name type="common">Glomus intraradices</name>
    <dbReference type="NCBI Taxonomy" id="1432141"/>
    <lineage>
        <taxon>Eukaryota</taxon>
        <taxon>Fungi</taxon>
        <taxon>Fungi incertae sedis</taxon>
        <taxon>Mucoromycota</taxon>
        <taxon>Glomeromycotina</taxon>
        <taxon>Glomeromycetes</taxon>
        <taxon>Glomerales</taxon>
        <taxon>Glomeraceae</taxon>
        <taxon>Rhizophagus</taxon>
    </lineage>
</organism>
<dbReference type="EMBL" id="JEMT01012670">
    <property type="protein sequence ID" value="EXX74922.1"/>
    <property type="molecule type" value="Genomic_DNA"/>
</dbReference>
<dbReference type="Proteomes" id="UP000022910">
    <property type="component" value="Unassembled WGS sequence"/>
</dbReference>
<name>A0A015JZF0_RHIIW</name>
<dbReference type="Pfam" id="PF07714">
    <property type="entry name" value="PK_Tyr_Ser-Thr"/>
    <property type="match status" value="3"/>
</dbReference>
<dbReference type="AlphaFoldDB" id="A0A015JZF0"/>
<dbReference type="PANTHER" id="PTHR44329">
    <property type="entry name" value="SERINE/THREONINE-PROTEIN KINASE TNNI3K-RELATED"/>
    <property type="match status" value="1"/>
</dbReference>
<dbReference type="PROSITE" id="PS50011">
    <property type="entry name" value="PROTEIN_KINASE_DOM"/>
    <property type="match status" value="3"/>
</dbReference>
<protein>
    <submittedName>
        <fullName evidence="2">Rad53p</fullName>
    </submittedName>
</protein>
<dbReference type="CDD" id="cd00180">
    <property type="entry name" value="PKc"/>
    <property type="match status" value="1"/>
</dbReference>
<dbReference type="STRING" id="1432141.A0A015JZF0"/>